<keyword evidence="2" id="KW-1185">Reference proteome</keyword>
<evidence type="ECO:0000313" key="2">
    <source>
        <dbReference type="Proteomes" id="UP000019494"/>
    </source>
</evidence>
<dbReference type="Proteomes" id="UP000019494">
    <property type="component" value="Unassembled WGS sequence"/>
</dbReference>
<evidence type="ECO:0000313" key="1">
    <source>
        <dbReference type="EMBL" id="EWT03966.1"/>
    </source>
</evidence>
<reference evidence="2" key="1">
    <citation type="submission" date="2013-08" db="EMBL/GenBank/DDBJ databases">
        <title>Intrasporangium oryzae NRRL B-24470.</title>
        <authorList>
            <person name="Liu H."/>
            <person name="Wang G."/>
        </authorList>
    </citation>
    <scope>NUCLEOTIDE SEQUENCE [LARGE SCALE GENOMIC DNA]</scope>
    <source>
        <strain evidence="2">Q5-1</strain>
    </source>
</reference>
<dbReference type="SUPFAM" id="SSF55298">
    <property type="entry name" value="YjgF-like"/>
    <property type="match status" value="1"/>
</dbReference>
<dbReference type="EMBL" id="AWQS01000376">
    <property type="protein sequence ID" value="EWT03966.1"/>
    <property type="molecule type" value="Genomic_DNA"/>
</dbReference>
<organism evidence="1 2">
    <name type="scientific">Intrasporangium chromatireducens Q5-1</name>
    <dbReference type="NCBI Taxonomy" id="584657"/>
    <lineage>
        <taxon>Bacteria</taxon>
        <taxon>Bacillati</taxon>
        <taxon>Actinomycetota</taxon>
        <taxon>Actinomycetes</taxon>
        <taxon>Micrococcales</taxon>
        <taxon>Intrasporangiaceae</taxon>
        <taxon>Intrasporangium</taxon>
    </lineage>
</organism>
<dbReference type="CDD" id="cd02199">
    <property type="entry name" value="YjgF_YER057c_UK114_like_1"/>
    <property type="match status" value="1"/>
</dbReference>
<comment type="caution">
    <text evidence="1">The sequence shown here is derived from an EMBL/GenBank/DDBJ whole genome shotgun (WGS) entry which is preliminary data.</text>
</comment>
<dbReference type="PANTHER" id="PTHR43760:SF1">
    <property type="entry name" value="ENDORIBONUCLEASE L-PSP_CHORISMATE MUTASE-LIKE DOMAIN-CONTAINING PROTEIN"/>
    <property type="match status" value="1"/>
</dbReference>
<accession>W9GCM2</accession>
<dbReference type="Pfam" id="PF01042">
    <property type="entry name" value="Ribonuc_L-PSP"/>
    <property type="match status" value="1"/>
</dbReference>
<protein>
    <submittedName>
        <fullName evidence="1">LysR family transcriptional regulator</fullName>
    </submittedName>
</protein>
<gene>
    <name evidence="1" type="ORF">N864_16855</name>
</gene>
<dbReference type="InterPro" id="IPR006175">
    <property type="entry name" value="YjgF/YER057c/UK114"/>
</dbReference>
<dbReference type="Gene3D" id="3.30.1330.40">
    <property type="entry name" value="RutC-like"/>
    <property type="match status" value="1"/>
</dbReference>
<dbReference type="InterPro" id="IPR013813">
    <property type="entry name" value="Endoribo_LPSP/chorism_mut-like"/>
</dbReference>
<proteinExistence type="predicted"/>
<dbReference type="PANTHER" id="PTHR43760">
    <property type="entry name" value="ENDORIBONUCLEASE-RELATED"/>
    <property type="match status" value="1"/>
</dbReference>
<name>W9GCM2_9MICO</name>
<sequence>MAVRIPATDPQTEAPARRDAARARLSRLGFTLPKPLGSKGAYASTRAEGGQLWVSGHTGRGPDGLRLTGVVGDDVSLEQAQQDARHAAVNLLAAIDGSPHLPHGLGSVDAVLHLRVYVRAATDFGGHPSVADGASTLLAEVLGERGVHARTAVGVASLPGGAPVELEAVLTFTA</sequence>
<dbReference type="InterPro" id="IPR035959">
    <property type="entry name" value="RutC-like_sf"/>
</dbReference>
<dbReference type="AlphaFoldDB" id="W9GCM2"/>